<keyword evidence="2" id="KW-1185">Reference proteome</keyword>
<proteinExistence type="predicted"/>
<sequence length="79" mass="8649">MKVKILIRLTLPPTTPPNYIINLCGTATSGFIESIKITGDRLEVIGEGIDAVMLTKMLRKELPAADLLYMISEPMPPPP</sequence>
<evidence type="ECO:0000313" key="2">
    <source>
        <dbReference type="Proteomes" id="UP000015453"/>
    </source>
</evidence>
<dbReference type="Proteomes" id="UP000015453">
    <property type="component" value="Unassembled WGS sequence"/>
</dbReference>
<dbReference type="OrthoDB" id="692882at2759"/>
<accession>S8BWM9</accession>
<dbReference type="Gene3D" id="3.30.70.100">
    <property type="match status" value="1"/>
</dbReference>
<reference evidence="1 2" key="1">
    <citation type="journal article" date="2013" name="BMC Genomics">
        <title>The miniature genome of a carnivorous plant Genlisea aurea contains a low number of genes and short non-coding sequences.</title>
        <authorList>
            <person name="Leushkin E.V."/>
            <person name="Sutormin R.A."/>
            <person name="Nabieva E.R."/>
            <person name="Penin A.A."/>
            <person name="Kondrashov A.S."/>
            <person name="Logacheva M.D."/>
        </authorList>
    </citation>
    <scope>NUCLEOTIDE SEQUENCE [LARGE SCALE GENOMIC DNA]</scope>
</reference>
<gene>
    <name evidence="1" type="ORF">M569_15801</name>
</gene>
<evidence type="ECO:0008006" key="3">
    <source>
        <dbReference type="Google" id="ProtNLM"/>
    </source>
</evidence>
<comment type="caution">
    <text evidence="1">The sequence shown here is derived from an EMBL/GenBank/DDBJ whole genome shotgun (WGS) entry which is preliminary data.</text>
</comment>
<dbReference type="EMBL" id="AUSU01008714">
    <property type="protein sequence ID" value="EPS59010.1"/>
    <property type="molecule type" value="Genomic_DNA"/>
</dbReference>
<dbReference type="AlphaFoldDB" id="S8BWM9"/>
<evidence type="ECO:0000313" key="1">
    <source>
        <dbReference type="EMBL" id="EPS59010.1"/>
    </source>
</evidence>
<name>S8BWM9_9LAMI</name>
<organism evidence="1 2">
    <name type="scientific">Genlisea aurea</name>
    <dbReference type="NCBI Taxonomy" id="192259"/>
    <lineage>
        <taxon>Eukaryota</taxon>
        <taxon>Viridiplantae</taxon>
        <taxon>Streptophyta</taxon>
        <taxon>Embryophyta</taxon>
        <taxon>Tracheophyta</taxon>
        <taxon>Spermatophyta</taxon>
        <taxon>Magnoliopsida</taxon>
        <taxon>eudicotyledons</taxon>
        <taxon>Gunneridae</taxon>
        <taxon>Pentapetalae</taxon>
        <taxon>asterids</taxon>
        <taxon>lamiids</taxon>
        <taxon>Lamiales</taxon>
        <taxon>Lentibulariaceae</taxon>
        <taxon>Genlisea</taxon>
    </lineage>
</organism>
<protein>
    <recommendedName>
        <fullName evidence="3">HMA domain-containing protein</fullName>
    </recommendedName>
</protein>